<dbReference type="AlphaFoldDB" id="A0ABD1MBL9"/>
<evidence type="ECO:0000256" key="1">
    <source>
        <dbReference type="ARBA" id="ARBA00010928"/>
    </source>
</evidence>
<dbReference type="Pfam" id="PF01408">
    <property type="entry name" value="GFO_IDH_MocA"/>
    <property type="match status" value="1"/>
</dbReference>
<comment type="caution">
    <text evidence="4">The sequence shown here is derived from an EMBL/GenBank/DDBJ whole genome shotgun (WGS) entry which is preliminary data.</text>
</comment>
<proteinExistence type="inferred from homology"/>
<evidence type="ECO:0000259" key="2">
    <source>
        <dbReference type="Pfam" id="PF01408"/>
    </source>
</evidence>
<protein>
    <recommendedName>
        <fullName evidence="6">Gfo/Idh/MocA-like oxidoreductase N-terminal domain-containing protein</fullName>
    </recommendedName>
</protein>
<dbReference type="InterPro" id="IPR000683">
    <property type="entry name" value="Gfo/Idh/MocA-like_OxRdtase_N"/>
</dbReference>
<dbReference type="Gene3D" id="3.30.360.10">
    <property type="entry name" value="Dihydrodipicolinate Reductase, domain 2"/>
    <property type="match status" value="1"/>
</dbReference>
<gene>
    <name evidence="4" type="ORF">Fmac_014405</name>
</gene>
<organism evidence="4 5">
    <name type="scientific">Flemingia macrophylla</name>
    <dbReference type="NCBI Taxonomy" id="520843"/>
    <lineage>
        <taxon>Eukaryota</taxon>
        <taxon>Viridiplantae</taxon>
        <taxon>Streptophyta</taxon>
        <taxon>Embryophyta</taxon>
        <taxon>Tracheophyta</taxon>
        <taxon>Spermatophyta</taxon>
        <taxon>Magnoliopsida</taxon>
        <taxon>eudicotyledons</taxon>
        <taxon>Gunneridae</taxon>
        <taxon>Pentapetalae</taxon>
        <taxon>rosids</taxon>
        <taxon>fabids</taxon>
        <taxon>Fabales</taxon>
        <taxon>Fabaceae</taxon>
        <taxon>Papilionoideae</taxon>
        <taxon>50 kb inversion clade</taxon>
        <taxon>NPAAA clade</taxon>
        <taxon>indigoferoid/millettioid clade</taxon>
        <taxon>Phaseoleae</taxon>
        <taxon>Flemingia</taxon>
    </lineage>
</organism>
<dbReference type="Proteomes" id="UP001603857">
    <property type="component" value="Unassembled WGS sequence"/>
</dbReference>
<sequence>MATGFEATNLPELNHKMEESSNKTVRFGILGCASIARKVARAIGLAPNATLGAIASRSKEKAERFAAENGYPATVRVYGSYDEVLEDPCVDAVYVPLPTSLHVRWAVMAAAKRKHVLLEKPVALDVAELDRILEAVESNGVQFMDGSMWLHHPRTARIQSFFSLSPSTNTIGPIRFVSIPLHFILYSFSFTISYKENPIFHMHSSQLTAINKHTFVILYGLKIHSTSTMPALAEFLENNIRVKPELDGLGALGDLAWYCIGASLWARSYQLPTSVTALPDVTRNEAGVILSITASLLWDQPNQTLATIHCSFLSHTSMDLAICGSNGSLHLRDFIIPYQETSASIDLTLGAKFVDLHIGWNVRPEEVHVANELPQEALMVQEFSRLVASIRDCGSQPSNKWPEISRKTQLVVDAVKKSLELGCKPVFL</sequence>
<evidence type="ECO:0000313" key="4">
    <source>
        <dbReference type="EMBL" id="KAL2333192.1"/>
    </source>
</evidence>
<evidence type="ECO:0000259" key="3">
    <source>
        <dbReference type="Pfam" id="PF22725"/>
    </source>
</evidence>
<dbReference type="SUPFAM" id="SSF55347">
    <property type="entry name" value="Glyceraldehyde-3-phosphate dehydrogenase-like, C-terminal domain"/>
    <property type="match status" value="1"/>
</dbReference>
<comment type="similarity">
    <text evidence="1">Belongs to the Gfo/Idh/MocA family.</text>
</comment>
<reference evidence="4 5" key="1">
    <citation type="submission" date="2024-08" db="EMBL/GenBank/DDBJ databases">
        <title>Insights into the chromosomal genome structure of Flemingia macrophylla.</title>
        <authorList>
            <person name="Ding Y."/>
            <person name="Zhao Y."/>
            <person name="Bi W."/>
            <person name="Wu M."/>
            <person name="Zhao G."/>
            <person name="Gong Y."/>
            <person name="Li W."/>
            <person name="Zhang P."/>
        </authorList>
    </citation>
    <scope>NUCLEOTIDE SEQUENCE [LARGE SCALE GENOMIC DNA]</scope>
    <source>
        <strain evidence="4">DYQJB</strain>
        <tissue evidence="4">Leaf</tissue>
    </source>
</reference>
<dbReference type="SUPFAM" id="SSF51735">
    <property type="entry name" value="NAD(P)-binding Rossmann-fold domains"/>
    <property type="match status" value="1"/>
</dbReference>
<evidence type="ECO:0000313" key="5">
    <source>
        <dbReference type="Proteomes" id="UP001603857"/>
    </source>
</evidence>
<keyword evidence="5" id="KW-1185">Reference proteome</keyword>
<dbReference type="InterPro" id="IPR036291">
    <property type="entry name" value="NAD(P)-bd_dom_sf"/>
</dbReference>
<feature type="domain" description="Gfo/Idh/MocA-like oxidoreductase N-terminal" evidence="2">
    <location>
        <begin position="25"/>
        <end position="144"/>
    </location>
</feature>
<dbReference type="EMBL" id="JBGMDY010000005">
    <property type="protein sequence ID" value="KAL2333192.1"/>
    <property type="molecule type" value="Genomic_DNA"/>
</dbReference>
<feature type="domain" description="GFO/IDH/MocA-like oxidoreductase" evidence="3">
    <location>
        <begin position="223"/>
        <end position="329"/>
    </location>
</feature>
<dbReference type="PANTHER" id="PTHR46368">
    <property type="match status" value="1"/>
</dbReference>
<dbReference type="Gene3D" id="3.40.50.720">
    <property type="entry name" value="NAD(P)-binding Rossmann-like Domain"/>
    <property type="match status" value="1"/>
</dbReference>
<evidence type="ECO:0008006" key="6">
    <source>
        <dbReference type="Google" id="ProtNLM"/>
    </source>
</evidence>
<dbReference type="InterPro" id="IPR055170">
    <property type="entry name" value="GFO_IDH_MocA-like_dom"/>
</dbReference>
<accession>A0ABD1MBL9</accession>
<dbReference type="Pfam" id="PF22725">
    <property type="entry name" value="GFO_IDH_MocA_C3"/>
    <property type="match status" value="1"/>
</dbReference>
<name>A0ABD1MBL9_9FABA</name>
<dbReference type="PANTHER" id="PTHR46368:SF5">
    <property type="entry name" value="NAD(P)-BINDING ROSSMANN-FOLD SUPERFAMILY PROTEIN"/>
    <property type="match status" value="1"/>
</dbReference>